<dbReference type="Proteomes" id="UP001153618">
    <property type="component" value="Unassembled WGS sequence"/>
</dbReference>
<organism evidence="11 12">
    <name type="scientific">Penicillium olsonii</name>
    <dbReference type="NCBI Taxonomy" id="99116"/>
    <lineage>
        <taxon>Eukaryota</taxon>
        <taxon>Fungi</taxon>
        <taxon>Dikarya</taxon>
        <taxon>Ascomycota</taxon>
        <taxon>Pezizomycotina</taxon>
        <taxon>Eurotiomycetes</taxon>
        <taxon>Eurotiomycetidae</taxon>
        <taxon>Eurotiales</taxon>
        <taxon>Aspergillaceae</taxon>
        <taxon>Penicillium</taxon>
    </lineage>
</organism>
<evidence type="ECO:0000256" key="6">
    <source>
        <dbReference type="ARBA" id="ARBA00023004"/>
    </source>
</evidence>
<keyword evidence="5 9" id="KW-0560">Oxidoreductase</keyword>
<keyword evidence="7 9" id="KW-0503">Monooxygenase</keyword>
<evidence type="ECO:0000256" key="2">
    <source>
        <dbReference type="ARBA" id="ARBA00010617"/>
    </source>
</evidence>
<dbReference type="Pfam" id="PF00067">
    <property type="entry name" value="p450"/>
    <property type="match status" value="1"/>
</dbReference>
<evidence type="ECO:0000256" key="3">
    <source>
        <dbReference type="ARBA" id="ARBA00022617"/>
    </source>
</evidence>
<comment type="caution">
    <text evidence="11">The sequence shown here is derived from an EMBL/GenBank/DDBJ whole genome shotgun (WGS) entry which is preliminary data.</text>
</comment>
<accession>A0A9W4MNN1</accession>
<gene>
    <name evidence="11" type="ORF">POLS_LOCUS1088</name>
</gene>
<dbReference type="InterPro" id="IPR036396">
    <property type="entry name" value="Cyt_P450_sf"/>
</dbReference>
<dbReference type="SUPFAM" id="SSF48264">
    <property type="entry name" value="Cytochrome P450"/>
    <property type="match status" value="1"/>
</dbReference>
<evidence type="ECO:0000256" key="9">
    <source>
        <dbReference type="RuleBase" id="RU000461"/>
    </source>
</evidence>
<dbReference type="PROSITE" id="PS00086">
    <property type="entry name" value="CYTOCHROME_P450"/>
    <property type="match status" value="1"/>
</dbReference>
<sequence>MERLVSDDRLTSSWAVQLIPIFGVLYLFYSLSPWLWFSHSFVNNRKGFEILWTNAMIRFKENGKGIMAEGFAKYGNAFYVMTDYGIHLALSPKYANEIRNDPRLSPDMYNAEMLNGHLYGFEGVRIDSVEMKFFHDMIQNRLTPMLGKLLAPLVVEAEDAIRKHWTDSTEWHEVKLYNSAGAISKQVSGRAFAGEELCRHPDWLEGCEQYTRDIFAAGATVRMFPGFIRPLVARFVPQCHVLHERLDSIAKMIQTVIDKRRADREASVSQGKDPKEHLDLLQDMEAFSNSSAKDMAVLQLKGVLASVNAVQEIMAQTVFNICANPELIPSLREEIITNIGAEGWKRTSFHKLQLLDSVMKETLRMKPGTMAPMSRGALESITLSDGLKIPKGTLVNLMCHNMWDEDVYPNANQFDGYRFYRLRQHAETRNQAHLVSATPDYLGFGLGKHSCPGRFFAETTIKFVVAHLLLKYDMKLVDGIEPRVEHIGNAILANSSAPIAIRRRKEEIALDINMSDQL</sequence>
<name>A0A9W4MNN1_PENOL</name>
<keyword evidence="10" id="KW-1133">Transmembrane helix</keyword>
<proteinExistence type="inferred from homology"/>
<dbReference type="EMBL" id="CAJVOS010000009">
    <property type="protein sequence ID" value="CAG7973346.1"/>
    <property type="molecule type" value="Genomic_DNA"/>
</dbReference>
<dbReference type="PRINTS" id="PR00465">
    <property type="entry name" value="EP450IV"/>
</dbReference>
<feature type="transmembrane region" description="Helical" evidence="10">
    <location>
        <begin position="14"/>
        <end position="37"/>
    </location>
</feature>
<keyword evidence="4 8" id="KW-0479">Metal-binding</keyword>
<evidence type="ECO:0008006" key="13">
    <source>
        <dbReference type="Google" id="ProtNLM"/>
    </source>
</evidence>
<keyword evidence="6 8" id="KW-0408">Iron</keyword>
<evidence type="ECO:0000256" key="7">
    <source>
        <dbReference type="ARBA" id="ARBA00023033"/>
    </source>
</evidence>
<reference evidence="11" key="1">
    <citation type="submission" date="2021-07" db="EMBL/GenBank/DDBJ databases">
        <authorList>
            <person name="Branca A.L. A."/>
        </authorList>
    </citation>
    <scope>NUCLEOTIDE SEQUENCE</scope>
</reference>
<dbReference type="PANTHER" id="PTHR46206:SF2">
    <property type="entry name" value="CYTOCHROME P450 MONOOXYGENASE AUSG-RELATED"/>
    <property type="match status" value="1"/>
</dbReference>
<dbReference type="CDD" id="cd11041">
    <property type="entry name" value="CYP503A1-like"/>
    <property type="match status" value="1"/>
</dbReference>
<dbReference type="GO" id="GO:0020037">
    <property type="term" value="F:heme binding"/>
    <property type="evidence" value="ECO:0007669"/>
    <property type="project" value="InterPro"/>
</dbReference>
<protein>
    <recommendedName>
        <fullName evidence="13">Cytochrome P450</fullName>
    </recommendedName>
</protein>
<feature type="binding site" description="axial binding residue" evidence="8">
    <location>
        <position position="451"/>
    </location>
    <ligand>
        <name>heme</name>
        <dbReference type="ChEBI" id="CHEBI:30413"/>
    </ligand>
    <ligandPart>
        <name>Fe</name>
        <dbReference type="ChEBI" id="CHEBI:18248"/>
    </ligandPart>
</feature>
<keyword evidence="3 8" id="KW-0349">Heme</keyword>
<dbReference type="PANTHER" id="PTHR46206">
    <property type="entry name" value="CYTOCHROME P450"/>
    <property type="match status" value="1"/>
</dbReference>
<dbReference type="InterPro" id="IPR017972">
    <property type="entry name" value="Cyt_P450_CS"/>
</dbReference>
<dbReference type="InterPro" id="IPR001128">
    <property type="entry name" value="Cyt_P450"/>
</dbReference>
<dbReference type="GO" id="GO:0016705">
    <property type="term" value="F:oxidoreductase activity, acting on paired donors, with incorporation or reduction of molecular oxygen"/>
    <property type="evidence" value="ECO:0007669"/>
    <property type="project" value="InterPro"/>
</dbReference>
<evidence type="ECO:0000256" key="10">
    <source>
        <dbReference type="SAM" id="Phobius"/>
    </source>
</evidence>
<dbReference type="OrthoDB" id="1844152at2759"/>
<dbReference type="GO" id="GO:0004497">
    <property type="term" value="F:monooxygenase activity"/>
    <property type="evidence" value="ECO:0007669"/>
    <property type="project" value="UniProtKB-KW"/>
</dbReference>
<comment type="cofactor">
    <cofactor evidence="1 8">
        <name>heme</name>
        <dbReference type="ChEBI" id="CHEBI:30413"/>
    </cofactor>
</comment>
<evidence type="ECO:0000256" key="8">
    <source>
        <dbReference type="PIRSR" id="PIRSR602403-1"/>
    </source>
</evidence>
<dbReference type="AlphaFoldDB" id="A0A9W4MNN1"/>
<evidence type="ECO:0000313" key="11">
    <source>
        <dbReference type="EMBL" id="CAG7973346.1"/>
    </source>
</evidence>
<keyword evidence="10" id="KW-0472">Membrane</keyword>
<keyword evidence="10" id="KW-0812">Transmembrane</keyword>
<comment type="similarity">
    <text evidence="2 9">Belongs to the cytochrome P450 family.</text>
</comment>
<evidence type="ECO:0000256" key="4">
    <source>
        <dbReference type="ARBA" id="ARBA00022723"/>
    </source>
</evidence>
<keyword evidence="12" id="KW-1185">Reference proteome</keyword>
<dbReference type="InterPro" id="IPR002403">
    <property type="entry name" value="Cyt_P450_E_grp-IV"/>
</dbReference>
<dbReference type="GO" id="GO:0005506">
    <property type="term" value="F:iron ion binding"/>
    <property type="evidence" value="ECO:0007669"/>
    <property type="project" value="InterPro"/>
</dbReference>
<evidence type="ECO:0000313" key="12">
    <source>
        <dbReference type="Proteomes" id="UP001153618"/>
    </source>
</evidence>
<evidence type="ECO:0000256" key="5">
    <source>
        <dbReference type="ARBA" id="ARBA00023002"/>
    </source>
</evidence>
<evidence type="ECO:0000256" key="1">
    <source>
        <dbReference type="ARBA" id="ARBA00001971"/>
    </source>
</evidence>
<dbReference type="GO" id="GO:0043386">
    <property type="term" value="P:mycotoxin biosynthetic process"/>
    <property type="evidence" value="ECO:0007669"/>
    <property type="project" value="UniProtKB-ARBA"/>
</dbReference>
<dbReference type="Gene3D" id="1.10.630.10">
    <property type="entry name" value="Cytochrome P450"/>
    <property type="match status" value="1"/>
</dbReference>